<gene>
    <name evidence="2" type="ORF">QN277_009048</name>
</gene>
<protein>
    <submittedName>
        <fullName evidence="2">Uncharacterized protein</fullName>
    </submittedName>
</protein>
<accession>A0AAE1ISP6</accession>
<comment type="caution">
    <text evidence="2">The sequence shown here is derived from an EMBL/GenBank/DDBJ whole genome shotgun (WGS) entry which is preliminary data.</text>
</comment>
<reference evidence="2" key="1">
    <citation type="submission" date="2023-10" db="EMBL/GenBank/DDBJ databases">
        <title>Chromosome-level genome of the transformable northern wattle, Acacia crassicarpa.</title>
        <authorList>
            <person name="Massaro I."/>
            <person name="Sinha N.R."/>
            <person name="Poethig S."/>
            <person name="Leichty A.R."/>
        </authorList>
    </citation>
    <scope>NUCLEOTIDE SEQUENCE</scope>
    <source>
        <strain evidence="2">Acra3RX</strain>
        <tissue evidence="2">Leaf</tissue>
    </source>
</reference>
<name>A0AAE1ISP6_9FABA</name>
<dbReference type="AlphaFoldDB" id="A0AAE1ISP6"/>
<evidence type="ECO:0000313" key="3">
    <source>
        <dbReference type="Proteomes" id="UP001293593"/>
    </source>
</evidence>
<keyword evidence="1" id="KW-0732">Signal</keyword>
<sequence>MFLLLIILMFFRTVLKISIHDDQVCKCGSLKWLNSSFFYSFIDYPLQKGECPSLLDLCIWKICEMRSVMRIFDGGNLEHKILQRTGCMNYETTTWEVVKPDVYERLVSYQFNRLVSISL</sequence>
<evidence type="ECO:0000313" key="2">
    <source>
        <dbReference type="EMBL" id="KAK4256143.1"/>
    </source>
</evidence>
<dbReference type="InterPro" id="IPR044511">
    <property type="entry name" value="At1g03370/At5g50170-like"/>
</dbReference>
<dbReference type="Proteomes" id="UP001293593">
    <property type="component" value="Unassembled WGS sequence"/>
</dbReference>
<dbReference type="PANTHER" id="PTHR46296:SF7">
    <property type="entry name" value="C2 DOMAIN-CONTAINING PROTEIN"/>
    <property type="match status" value="1"/>
</dbReference>
<proteinExistence type="predicted"/>
<feature type="chain" id="PRO_5042242875" evidence="1">
    <location>
        <begin position="17"/>
        <end position="119"/>
    </location>
</feature>
<dbReference type="PANTHER" id="PTHR46296">
    <property type="entry name" value="BNAA05G37250D PROTEIN"/>
    <property type="match status" value="1"/>
</dbReference>
<evidence type="ECO:0000256" key="1">
    <source>
        <dbReference type="SAM" id="SignalP"/>
    </source>
</evidence>
<dbReference type="EMBL" id="JAWXYG010000013">
    <property type="protein sequence ID" value="KAK4256143.1"/>
    <property type="molecule type" value="Genomic_DNA"/>
</dbReference>
<organism evidence="2 3">
    <name type="scientific">Acacia crassicarpa</name>
    <name type="common">northern wattle</name>
    <dbReference type="NCBI Taxonomy" id="499986"/>
    <lineage>
        <taxon>Eukaryota</taxon>
        <taxon>Viridiplantae</taxon>
        <taxon>Streptophyta</taxon>
        <taxon>Embryophyta</taxon>
        <taxon>Tracheophyta</taxon>
        <taxon>Spermatophyta</taxon>
        <taxon>Magnoliopsida</taxon>
        <taxon>eudicotyledons</taxon>
        <taxon>Gunneridae</taxon>
        <taxon>Pentapetalae</taxon>
        <taxon>rosids</taxon>
        <taxon>fabids</taxon>
        <taxon>Fabales</taxon>
        <taxon>Fabaceae</taxon>
        <taxon>Caesalpinioideae</taxon>
        <taxon>mimosoid clade</taxon>
        <taxon>Acacieae</taxon>
        <taxon>Acacia</taxon>
    </lineage>
</organism>
<keyword evidence="3" id="KW-1185">Reference proteome</keyword>
<feature type="signal peptide" evidence="1">
    <location>
        <begin position="1"/>
        <end position="16"/>
    </location>
</feature>